<dbReference type="GO" id="GO:0005737">
    <property type="term" value="C:cytoplasm"/>
    <property type="evidence" value="ECO:0007669"/>
    <property type="project" value="UniProtKB-SubCell"/>
</dbReference>
<feature type="compositionally biased region" description="Polar residues" evidence="6">
    <location>
        <begin position="556"/>
        <end position="574"/>
    </location>
</feature>
<accession>A0ABD2WLR5</accession>
<dbReference type="Gene3D" id="1.25.40.10">
    <property type="entry name" value="Tetratricopeptide repeat domain"/>
    <property type="match status" value="1"/>
</dbReference>
<feature type="region of interest" description="Disordered" evidence="6">
    <location>
        <begin position="336"/>
        <end position="504"/>
    </location>
</feature>
<feature type="compositionally biased region" description="Polar residues" evidence="6">
    <location>
        <begin position="357"/>
        <end position="383"/>
    </location>
</feature>
<comment type="caution">
    <text evidence="8">The sequence shown here is derived from an EMBL/GenBank/DDBJ whole genome shotgun (WGS) entry which is preliminary data.</text>
</comment>
<organism evidence="8 9">
    <name type="scientific">Trichogramma kaykai</name>
    <dbReference type="NCBI Taxonomy" id="54128"/>
    <lineage>
        <taxon>Eukaryota</taxon>
        <taxon>Metazoa</taxon>
        <taxon>Ecdysozoa</taxon>
        <taxon>Arthropoda</taxon>
        <taxon>Hexapoda</taxon>
        <taxon>Insecta</taxon>
        <taxon>Pterygota</taxon>
        <taxon>Neoptera</taxon>
        <taxon>Endopterygota</taxon>
        <taxon>Hymenoptera</taxon>
        <taxon>Apocrita</taxon>
        <taxon>Proctotrupomorpha</taxon>
        <taxon>Chalcidoidea</taxon>
        <taxon>Trichogrammatidae</taxon>
        <taxon>Trichogramma</taxon>
    </lineage>
</organism>
<dbReference type="FunFam" id="3.40.50.1010:FF:000047">
    <property type="entry name" value="Blast:Telomerase-binding protein EST1A"/>
    <property type="match status" value="1"/>
</dbReference>
<gene>
    <name evidence="8" type="ORF">TKK_011661</name>
</gene>
<dbReference type="InterPro" id="IPR019458">
    <property type="entry name" value="Est1-like_N"/>
</dbReference>
<dbReference type="PANTHER" id="PTHR15696">
    <property type="entry name" value="SMG-7 SUPPRESSOR WITH MORPHOLOGICAL EFFECT ON GENITALIA PROTEIN 7"/>
    <property type="match status" value="1"/>
</dbReference>
<dbReference type="Pfam" id="PF10374">
    <property type="entry name" value="EST1"/>
    <property type="match status" value="1"/>
</dbReference>
<feature type="compositionally biased region" description="Basic and acidic residues" evidence="6">
    <location>
        <begin position="28"/>
        <end position="39"/>
    </location>
</feature>
<dbReference type="EMBL" id="JBJJXI010000094">
    <property type="protein sequence ID" value="KAL3393985.1"/>
    <property type="molecule type" value="Genomic_DNA"/>
</dbReference>
<keyword evidence="9" id="KW-1185">Reference proteome</keyword>
<dbReference type="InterPro" id="IPR011990">
    <property type="entry name" value="TPR-like_helical_dom_sf"/>
</dbReference>
<evidence type="ECO:0000256" key="6">
    <source>
        <dbReference type="SAM" id="MobiDB-lite"/>
    </source>
</evidence>
<name>A0ABD2WLR5_9HYME</name>
<feature type="compositionally biased region" description="Polar residues" evidence="6">
    <location>
        <begin position="338"/>
        <end position="349"/>
    </location>
</feature>
<dbReference type="GO" id="GO:0000184">
    <property type="term" value="P:nuclear-transcribed mRNA catabolic process, nonsense-mediated decay"/>
    <property type="evidence" value="ECO:0007669"/>
    <property type="project" value="UniProtKB-KW"/>
</dbReference>
<keyword evidence="4" id="KW-0866">Nonsense-mediated mRNA decay</keyword>
<reference evidence="8 9" key="1">
    <citation type="journal article" date="2024" name="bioRxiv">
        <title>A reference genome for Trichogramma kaykai: A tiny desert-dwelling parasitoid wasp with competing sex-ratio distorters.</title>
        <authorList>
            <person name="Culotta J."/>
            <person name="Lindsey A.R."/>
        </authorList>
    </citation>
    <scope>NUCLEOTIDE SEQUENCE [LARGE SCALE GENOMIC DNA]</scope>
    <source>
        <strain evidence="8 9">KSX58</strain>
    </source>
</reference>
<feature type="compositionally biased region" description="Basic residues" evidence="6">
    <location>
        <begin position="234"/>
        <end position="243"/>
    </location>
</feature>
<feature type="compositionally biased region" description="Basic residues" evidence="6">
    <location>
        <begin position="580"/>
        <end position="592"/>
    </location>
</feature>
<feature type="domain" description="PIN" evidence="7">
    <location>
        <begin position="1485"/>
        <end position="1648"/>
    </location>
</feature>
<evidence type="ECO:0000256" key="3">
    <source>
        <dbReference type="ARBA" id="ARBA00022490"/>
    </source>
</evidence>
<feature type="compositionally biased region" description="Polar residues" evidence="6">
    <location>
        <begin position="409"/>
        <end position="429"/>
    </location>
</feature>
<dbReference type="SUPFAM" id="SSF88723">
    <property type="entry name" value="PIN domain-like"/>
    <property type="match status" value="1"/>
</dbReference>
<feature type="region of interest" description="Disordered" evidence="6">
    <location>
        <begin position="551"/>
        <end position="763"/>
    </location>
</feature>
<dbReference type="InterPro" id="IPR029060">
    <property type="entry name" value="PIN-like_dom_sf"/>
</dbReference>
<feature type="compositionally biased region" description="Low complexity" evidence="6">
    <location>
        <begin position="610"/>
        <end position="624"/>
    </location>
</feature>
<comment type="subcellular location">
    <subcellularLocation>
        <location evidence="2">Cytoplasm</location>
    </subcellularLocation>
    <subcellularLocation>
        <location evidence="1">Nucleus</location>
    </subcellularLocation>
</comment>
<feature type="compositionally biased region" description="Basic and acidic residues" evidence="6">
    <location>
        <begin position="220"/>
        <end position="233"/>
    </location>
</feature>
<feature type="region of interest" description="Disordered" evidence="6">
    <location>
        <begin position="1"/>
        <end position="315"/>
    </location>
</feature>
<sequence>MKQYRNMANQDKGRKKWGNNQQDPPNHSSDHKFEEDRFGAMRGGSGRPPSRALYKPGSGPLRKSGKADDYELANDIPNRSRMSSGPDQLKSSHYDIRSRPKTVRKQQIDTISDEFNNLQVNSKRQVDDNNSSGLSYSSKPKHVSFNNDSKRKKKPEQPLYIAKKGKEAMADQDVSVNKHNHSQWDKNNDRVENRDWFTSKNRSQHNESSVHSNSSSNHCSNDDFRGKNKEDHFKRFHLDRKNRHSSDVHEQKSMESSMASRQYGNRFRDEVQNSDSTHMPAKTSHDLNRSRDTHSAEPYSYKPPSGRGSKEITMPKNLNVDILPPRLQAKYIREHGPQSVSHRNNSIANQEEPWDGSTVTFKGSASHPTSTPHSENWSNSQPTHPARGRGRGRYKLGEISNPLLRPGTPDQSSGPSSRSDTPNQEYTNRSYDRRGSSSTVYTSTENLNRDSSLMPPPSSLPGSYRSIGNRCQSPNSSLRQTTPSSSLPNNTHQTYKMNNNNSDSNWAQTKEIVQESVANPNKNDSSSFGRDDKLEILDWYEEVELTERLEAEKMSRSSSVLSLQENSTTHFSQPSGSRSTSRRKSVKRKNKRSGRDRSRDVIEDMTTERQNNQQNRENDQCNNNKKSSTCTGSTISNNKRFDRRRNNSHRSRESSKERNHHRGGNRGPDEFQRNRSSQSQNMEENWRTAKTSICESDDGRRTPLSSSTSISNSGSSSLQYQSSLQGTSSFSRQQQPKRTLFDPNNPTKPIVVTSPGSRATSQLRENDTAIKTPSILTSIPGTQSMTQHGFHSTIADKPPFIQVPPTDQLNNIKPSWYDPCSESHPYLLLDIERADLELQFLLSSASLLSQWDRISTIRNFHQKSLQTLLMNDLKFCQTENIEQHFWKITYYNIIEILRKSAPKENTELQEQHKKLVLQIVEEGTVYFTNLLSCLETTYDFKIESYLSLSTSPNGLGAIGLALISAQKIFLFLGDLARYKELINETTNYGKSRQWYLKAQQINPKNGRPYSQLALLATYARRKLDAVYYYMRSLMASNPFPSARESLITMFDENRKKYLHYYESTERKRREERELKERSRMLEKESSNHKGLRREIWYHPDGKRVRRTTSTVNEMKNDDESDLDTLEQLSSLELNKRFVTSYLHVHGKLITRVGLETFQEAAIQMLREFRSLLHHVPLPLPISRLLQLLALNMFAIDSTQLKDTEIEKSYRSEVQERALIMSLQMFSLILERGINLVKAQFESKERPRLIVTDDMQILLAAIKVWCDWLLCHSSVWNPPPSCSDYRVGPPGEAWSRLAMLVNLFEKLDYPKNIVIEATDAENRLDEVKLVKLPEDTTLAGFTPLMSIPQYPFYADKKEDIELVQVCSRIKKILFFGQEFLCGLEIPVLKLQKNERGESEYVSVVETSSISSPGSPHGQNDTDLLVESFSEDEDEDDSSLKVSKLPDSGDGLTVAVGGKPTKDHQRQRVRTILQTSTLAVEMEIRPKHLVPDTNCFIDHLPQLQILAKATYGSLPLFTLMVPIVVLNELEGLTKGIDVQNHATLARFAQSPEHIAMVAANSHAALTFIRSKNPAVKCVTTRGTILASSSFTVEEDGCQDTVAKNDDKILNTCLSLCKSNKDQSNDTVGLGQTRKLKRDVVLLTEDRNLRVKAIARDIPVRELLDFIKWARLA</sequence>
<evidence type="ECO:0000256" key="5">
    <source>
        <dbReference type="ARBA" id="ARBA00023242"/>
    </source>
</evidence>
<evidence type="ECO:0000313" key="9">
    <source>
        <dbReference type="Proteomes" id="UP001627154"/>
    </source>
</evidence>
<protein>
    <recommendedName>
        <fullName evidence="7">PIN domain-containing protein</fullName>
    </recommendedName>
</protein>
<evidence type="ECO:0000256" key="2">
    <source>
        <dbReference type="ARBA" id="ARBA00004496"/>
    </source>
</evidence>
<dbReference type="GO" id="GO:0005634">
    <property type="term" value="C:nucleus"/>
    <property type="evidence" value="ECO:0007669"/>
    <property type="project" value="UniProtKB-SubCell"/>
</dbReference>
<evidence type="ECO:0000313" key="8">
    <source>
        <dbReference type="EMBL" id="KAL3393985.1"/>
    </source>
</evidence>
<evidence type="ECO:0000256" key="1">
    <source>
        <dbReference type="ARBA" id="ARBA00004123"/>
    </source>
</evidence>
<feature type="compositionally biased region" description="Polar residues" evidence="6">
    <location>
        <begin position="469"/>
        <end position="504"/>
    </location>
</feature>
<feature type="compositionally biased region" description="Polar residues" evidence="6">
    <location>
        <begin position="108"/>
        <end position="138"/>
    </location>
</feature>
<dbReference type="SMART" id="SM00670">
    <property type="entry name" value="PINc"/>
    <property type="match status" value="1"/>
</dbReference>
<feature type="compositionally biased region" description="Polar residues" evidence="6">
    <location>
        <begin position="436"/>
        <end position="450"/>
    </location>
</feature>
<keyword evidence="5" id="KW-0539">Nucleus</keyword>
<feature type="compositionally biased region" description="Polar residues" evidence="6">
    <location>
        <begin position="254"/>
        <end position="263"/>
    </location>
</feature>
<feature type="compositionally biased region" description="Basic and acidic residues" evidence="6">
    <location>
        <begin position="244"/>
        <end position="253"/>
    </location>
</feature>
<proteinExistence type="predicted"/>
<feature type="compositionally biased region" description="Polar residues" evidence="6">
    <location>
        <begin position="625"/>
        <end position="638"/>
    </location>
</feature>
<dbReference type="Gene3D" id="3.40.50.1010">
    <property type="entry name" value="5'-nuclease"/>
    <property type="match status" value="1"/>
</dbReference>
<feature type="compositionally biased region" description="Polar residues" evidence="6">
    <location>
        <begin position="730"/>
        <end position="747"/>
    </location>
</feature>
<feature type="compositionally biased region" description="Polar residues" evidence="6">
    <location>
        <begin position="754"/>
        <end position="763"/>
    </location>
</feature>
<feature type="compositionally biased region" description="Basic and acidic residues" evidence="6">
    <location>
        <begin position="593"/>
        <end position="602"/>
    </location>
</feature>
<dbReference type="InterPro" id="IPR045153">
    <property type="entry name" value="Est1/Ebs1-like"/>
</dbReference>
<feature type="compositionally biased region" description="Low complexity" evidence="6">
    <location>
        <begin position="704"/>
        <end position="729"/>
    </location>
</feature>
<dbReference type="PANTHER" id="PTHR15696:SF0">
    <property type="entry name" value="TELOMERASE-BINDING PROTEIN EST1A"/>
    <property type="match status" value="1"/>
</dbReference>
<feature type="compositionally biased region" description="Polar residues" evidence="6">
    <location>
        <begin position="18"/>
        <end position="27"/>
    </location>
</feature>
<dbReference type="SUPFAM" id="SSF48452">
    <property type="entry name" value="TPR-like"/>
    <property type="match status" value="1"/>
</dbReference>
<evidence type="ECO:0000256" key="4">
    <source>
        <dbReference type="ARBA" id="ARBA00023161"/>
    </source>
</evidence>
<feature type="compositionally biased region" description="Low complexity" evidence="6">
    <location>
        <begin position="206"/>
        <end position="219"/>
    </location>
</feature>
<feature type="compositionally biased region" description="Polar residues" evidence="6">
    <location>
        <begin position="80"/>
        <end position="89"/>
    </location>
</feature>
<dbReference type="CDD" id="cd09885">
    <property type="entry name" value="PIN_Smg6-like"/>
    <property type="match status" value="1"/>
</dbReference>
<evidence type="ECO:0000259" key="7">
    <source>
        <dbReference type="SMART" id="SM00670"/>
    </source>
</evidence>
<feature type="compositionally biased region" description="Basic and acidic residues" evidence="6">
    <location>
        <begin position="283"/>
        <end position="295"/>
    </location>
</feature>
<feature type="compositionally biased region" description="Basic and acidic residues" evidence="6">
    <location>
        <begin position="182"/>
        <end position="197"/>
    </location>
</feature>
<dbReference type="InterPro" id="IPR018834">
    <property type="entry name" value="DNA/RNA-bd_Est1-type"/>
</dbReference>
<dbReference type="Pfam" id="PF13638">
    <property type="entry name" value="PIN_4"/>
    <property type="match status" value="1"/>
</dbReference>
<keyword evidence="3" id="KW-0963">Cytoplasm</keyword>
<dbReference type="Pfam" id="PF10373">
    <property type="entry name" value="EST1_DNA_bind"/>
    <property type="match status" value="1"/>
</dbReference>
<dbReference type="InterPro" id="IPR002716">
    <property type="entry name" value="PIN_dom"/>
</dbReference>
<feature type="compositionally biased region" description="Polar residues" evidence="6">
    <location>
        <begin position="674"/>
        <end position="694"/>
    </location>
</feature>
<dbReference type="Proteomes" id="UP001627154">
    <property type="component" value="Unassembled WGS sequence"/>
</dbReference>